<evidence type="ECO:0000256" key="1">
    <source>
        <dbReference type="SAM" id="MobiDB-lite"/>
    </source>
</evidence>
<name>A0A454JK23_9NEIS</name>
<dbReference type="EMBL" id="RFAR01000024">
    <property type="protein sequence ID" value="RMC99555.1"/>
    <property type="molecule type" value="Genomic_DNA"/>
</dbReference>
<accession>A0A454JK23</accession>
<evidence type="ECO:0000313" key="2">
    <source>
        <dbReference type="EMBL" id="RMC99555.1"/>
    </source>
</evidence>
<proteinExistence type="predicted"/>
<dbReference type="Proteomes" id="UP000274139">
    <property type="component" value="Unassembled WGS sequence"/>
</dbReference>
<feature type="compositionally biased region" description="Polar residues" evidence="1">
    <location>
        <begin position="46"/>
        <end position="64"/>
    </location>
</feature>
<dbReference type="OrthoDB" id="9928966at2"/>
<keyword evidence="3" id="KW-1185">Reference proteome</keyword>
<dbReference type="RefSeq" id="WP_103524105.1">
    <property type="nucleotide sequence ID" value="NZ_JAIZDC010000007.1"/>
</dbReference>
<evidence type="ECO:0000313" key="3">
    <source>
        <dbReference type="Proteomes" id="UP000274139"/>
    </source>
</evidence>
<gene>
    <name evidence="2" type="ORF">EAY64_07215</name>
</gene>
<comment type="caution">
    <text evidence="2">The sequence shown here is derived from an EMBL/GenBank/DDBJ whole genome shotgun (WGS) entry which is preliminary data.</text>
</comment>
<reference evidence="2 3" key="1">
    <citation type="submission" date="2018-10" db="EMBL/GenBank/DDBJ databases">
        <title>Draft genome sequence of Aquitalea MWU14-2217 isolated from a wild cranberry bog in Provincetown, Massachusetts.</title>
        <authorList>
            <person name="Ebadzadsahrai G."/>
            <person name="Soby S."/>
        </authorList>
    </citation>
    <scope>NUCLEOTIDE SEQUENCE [LARGE SCALE GENOMIC DNA]</scope>
    <source>
        <strain evidence="2 3">MWU14-2217</strain>
    </source>
</reference>
<dbReference type="AlphaFoldDB" id="A0A454JK23"/>
<feature type="region of interest" description="Disordered" evidence="1">
    <location>
        <begin position="24"/>
        <end position="64"/>
    </location>
</feature>
<protein>
    <submittedName>
        <fullName evidence="2">Uncharacterized protein</fullName>
    </submittedName>
</protein>
<organism evidence="2 3">
    <name type="scientific">Aquitalea palustris</name>
    <dbReference type="NCBI Taxonomy" id="2480983"/>
    <lineage>
        <taxon>Bacteria</taxon>
        <taxon>Pseudomonadati</taxon>
        <taxon>Pseudomonadota</taxon>
        <taxon>Betaproteobacteria</taxon>
        <taxon>Neisseriales</taxon>
        <taxon>Chromobacteriaceae</taxon>
        <taxon>Aquitalea</taxon>
    </lineage>
</organism>
<sequence>MSKQDADIIGKALQQPASLAKRLPALPARGGIPSSTAKGNAAQPAITATGSGIDSPLTESSRTNYGTTYVTTSDGLFSIAFTAVKQLTMKDAANRTVIFNYQEPAA</sequence>